<feature type="domain" description="Uracil-DNA glycosylase-like" evidence="8">
    <location>
        <begin position="37"/>
        <end position="221"/>
    </location>
</feature>
<keyword evidence="4" id="KW-0378">Hydrolase</keyword>
<dbReference type="Pfam" id="PF03167">
    <property type="entry name" value="UDG"/>
    <property type="match status" value="1"/>
</dbReference>
<organism evidence="9 10">
    <name type="scientific">Sulfidibacter corallicola</name>
    <dbReference type="NCBI Taxonomy" id="2818388"/>
    <lineage>
        <taxon>Bacteria</taxon>
        <taxon>Pseudomonadati</taxon>
        <taxon>Acidobacteriota</taxon>
        <taxon>Holophagae</taxon>
        <taxon>Acanthopleuribacterales</taxon>
        <taxon>Acanthopleuribacteraceae</taxon>
        <taxon>Sulfidibacter</taxon>
    </lineage>
</organism>
<sequence length="235" mass="26953">MDREARRLAFRSLAAELDKLDLPVYESFGKDPLEPIIGFGPAQARLCIFGRDPGREEVRHGMPFVGAGGQKVRAELYRAWFGTEMPDFEASIAIGDNVFWANTMPYKPLGNKAWSQAVKKRGRSLMADVLLHEWTGEDVVTLGREAFLWFGIGVDRAARKQLEAFWQREDRFETSFEWTLQGEDGEARTLRLHPLPHPSPLNATWYRRFPELLAARLGQLAWGRDRWERSPSPPR</sequence>
<evidence type="ECO:0000256" key="1">
    <source>
        <dbReference type="ARBA" id="ARBA00022485"/>
    </source>
</evidence>
<evidence type="ECO:0000256" key="7">
    <source>
        <dbReference type="ARBA" id="ARBA00023204"/>
    </source>
</evidence>
<dbReference type="EMBL" id="CP071793">
    <property type="protein sequence ID" value="QTD47591.1"/>
    <property type="molecule type" value="Genomic_DNA"/>
</dbReference>
<evidence type="ECO:0000256" key="2">
    <source>
        <dbReference type="ARBA" id="ARBA00022723"/>
    </source>
</evidence>
<dbReference type="InterPro" id="IPR005122">
    <property type="entry name" value="Uracil-DNA_glycosylase-like"/>
</dbReference>
<dbReference type="KEGG" id="scor:J3U87_18525"/>
<keyword evidence="2" id="KW-0479">Metal-binding</keyword>
<keyword evidence="5" id="KW-0408">Iron</keyword>
<keyword evidence="1" id="KW-0004">4Fe-4S</keyword>
<protein>
    <submittedName>
        <fullName evidence="9">Uracil-DNA glycosylase family protein</fullName>
    </submittedName>
</protein>
<dbReference type="GO" id="GO:0046872">
    <property type="term" value="F:metal ion binding"/>
    <property type="evidence" value="ECO:0007669"/>
    <property type="project" value="UniProtKB-KW"/>
</dbReference>
<dbReference type="SMART" id="SM00987">
    <property type="entry name" value="UreE_C"/>
    <property type="match status" value="1"/>
</dbReference>
<dbReference type="InterPro" id="IPR051536">
    <property type="entry name" value="UDG_Type-4/5"/>
</dbReference>
<keyword evidence="6" id="KW-0411">Iron-sulfur</keyword>
<dbReference type="PANTHER" id="PTHR33693">
    <property type="entry name" value="TYPE-5 URACIL-DNA GLYCOSYLASE"/>
    <property type="match status" value="1"/>
</dbReference>
<evidence type="ECO:0000313" key="9">
    <source>
        <dbReference type="EMBL" id="QTD47591.1"/>
    </source>
</evidence>
<dbReference type="PANTHER" id="PTHR33693:SF1">
    <property type="entry name" value="TYPE-4 URACIL-DNA GLYCOSYLASE"/>
    <property type="match status" value="1"/>
</dbReference>
<dbReference type="GO" id="GO:0051539">
    <property type="term" value="F:4 iron, 4 sulfur cluster binding"/>
    <property type="evidence" value="ECO:0007669"/>
    <property type="project" value="UniProtKB-KW"/>
</dbReference>
<reference evidence="9" key="1">
    <citation type="submission" date="2021-03" db="EMBL/GenBank/DDBJ databases">
        <title>Acanthopleuribacteraceae sp. M133.</title>
        <authorList>
            <person name="Wang G."/>
        </authorList>
    </citation>
    <scope>NUCLEOTIDE SEQUENCE</scope>
    <source>
        <strain evidence="9">M133</strain>
    </source>
</reference>
<dbReference type="SUPFAM" id="SSF52141">
    <property type="entry name" value="Uracil-DNA glycosylase-like"/>
    <property type="match status" value="1"/>
</dbReference>
<dbReference type="GO" id="GO:0006281">
    <property type="term" value="P:DNA repair"/>
    <property type="evidence" value="ECO:0007669"/>
    <property type="project" value="UniProtKB-KW"/>
</dbReference>
<evidence type="ECO:0000256" key="5">
    <source>
        <dbReference type="ARBA" id="ARBA00023004"/>
    </source>
</evidence>
<evidence type="ECO:0000256" key="6">
    <source>
        <dbReference type="ARBA" id="ARBA00023014"/>
    </source>
</evidence>
<evidence type="ECO:0000313" key="10">
    <source>
        <dbReference type="Proteomes" id="UP000663929"/>
    </source>
</evidence>
<name>A0A8A4TFQ7_SULCO</name>
<dbReference type="Gene3D" id="3.40.470.10">
    <property type="entry name" value="Uracil-DNA glycosylase-like domain"/>
    <property type="match status" value="1"/>
</dbReference>
<evidence type="ECO:0000259" key="8">
    <source>
        <dbReference type="SMART" id="SM00986"/>
    </source>
</evidence>
<dbReference type="Proteomes" id="UP000663929">
    <property type="component" value="Chromosome"/>
</dbReference>
<keyword evidence="7" id="KW-0234">DNA repair</keyword>
<dbReference type="RefSeq" id="WP_237377260.1">
    <property type="nucleotide sequence ID" value="NZ_CP071793.1"/>
</dbReference>
<keyword evidence="3" id="KW-0227">DNA damage</keyword>
<evidence type="ECO:0000256" key="4">
    <source>
        <dbReference type="ARBA" id="ARBA00022801"/>
    </source>
</evidence>
<dbReference type="SMART" id="SM00986">
    <property type="entry name" value="UDG"/>
    <property type="match status" value="1"/>
</dbReference>
<gene>
    <name evidence="9" type="ORF">J3U87_18525</name>
</gene>
<accession>A0A8A4TFQ7</accession>
<dbReference type="InterPro" id="IPR036895">
    <property type="entry name" value="Uracil-DNA_glycosylase-like_sf"/>
</dbReference>
<evidence type="ECO:0000256" key="3">
    <source>
        <dbReference type="ARBA" id="ARBA00022763"/>
    </source>
</evidence>
<proteinExistence type="predicted"/>
<keyword evidence="10" id="KW-1185">Reference proteome</keyword>
<dbReference type="GO" id="GO:0097506">
    <property type="term" value="F:deaminated base DNA N-glycosylase activity"/>
    <property type="evidence" value="ECO:0007669"/>
    <property type="project" value="UniProtKB-ARBA"/>
</dbReference>
<dbReference type="AlphaFoldDB" id="A0A8A4TFQ7"/>